<dbReference type="AlphaFoldDB" id="H3A5Y9"/>
<accession>H3A5Y9</accession>
<keyword evidence="3" id="KW-1185">Reference proteome</keyword>
<evidence type="ECO:0000256" key="1">
    <source>
        <dbReference type="SAM" id="Phobius"/>
    </source>
</evidence>
<reference evidence="2" key="2">
    <citation type="submission" date="2025-08" db="UniProtKB">
        <authorList>
            <consortium name="Ensembl"/>
        </authorList>
    </citation>
    <scope>IDENTIFICATION</scope>
</reference>
<dbReference type="Ensembl" id="ENSLACT00000005106.1">
    <property type="protein sequence ID" value="ENSLACP00000005060.1"/>
    <property type="gene ID" value="ENSLACG00000004501.1"/>
</dbReference>
<sequence>MAVNWLRLNPKKTEVLLVGRERLCENLLDSLSPPSMSGGVLRLVKLTRSLGVFLDASLTLERQISSVVSLGFFHLRNIRRLRPLLPYDSLSTLMHAFVASRLDYCNALYAGLPLKSIHCLQLVQNSAARVVNNVSRFDHITPTLRELHWLPIRWRITFKILVLVYKALNGLGPAYLRDFLMPYVPAHPLRSESRNSLVVPRFRLRLGERSFAFQAAVSWNAIPVRLKASLSLSIFKSHLKTYLTLLLMLRDLSCFYSVLMCLICISDFCSFFFFFL</sequence>
<organism evidence="2 3">
    <name type="scientific">Latimeria chalumnae</name>
    <name type="common">Coelacanth</name>
    <dbReference type="NCBI Taxonomy" id="7897"/>
    <lineage>
        <taxon>Eukaryota</taxon>
        <taxon>Metazoa</taxon>
        <taxon>Chordata</taxon>
        <taxon>Craniata</taxon>
        <taxon>Vertebrata</taxon>
        <taxon>Euteleostomi</taxon>
        <taxon>Coelacanthiformes</taxon>
        <taxon>Coelacanthidae</taxon>
        <taxon>Latimeria</taxon>
    </lineage>
</organism>
<keyword evidence="1" id="KW-0472">Membrane</keyword>
<dbReference type="GeneTree" id="ENSGT00940000163754"/>
<evidence type="ECO:0000313" key="3">
    <source>
        <dbReference type="Proteomes" id="UP000008672"/>
    </source>
</evidence>
<dbReference type="InParanoid" id="H3A5Y9"/>
<dbReference type="STRING" id="7897.ENSLACP00000005060"/>
<feature type="transmembrane region" description="Helical" evidence="1">
    <location>
        <begin position="255"/>
        <end position="275"/>
    </location>
</feature>
<dbReference type="PANTHER" id="PTHR33332">
    <property type="entry name" value="REVERSE TRANSCRIPTASE DOMAIN-CONTAINING PROTEIN"/>
    <property type="match status" value="1"/>
</dbReference>
<reference evidence="2" key="3">
    <citation type="submission" date="2025-09" db="UniProtKB">
        <authorList>
            <consortium name="Ensembl"/>
        </authorList>
    </citation>
    <scope>IDENTIFICATION</scope>
</reference>
<dbReference type="Bgee" id="ENSLACG00000004501">
    <property type="expression patterns" value="Expressed in muscle tissue and 5 other cell types or tissues"/>
</dbReference>
<dbReference type="EMBL" id="AFYH01072172">
    <property type="status" value="NOT_ANNOTATED_CDS"/>
    <property type="molecule type" value="Genomic_DNA"/>
</dbReference>
<keyword evidence="1" id="KW-0812">Transmembrane</keyword>
<protein>
    <submittedName>
        <fullName evidence="2">Uncharacterized protein</fullName>
    </submittedName>
</protein>
<dbReference type="HOGENOM" id="CLU_000680_37_0_1"/>
<keyword evidence="1" id="KW-1133">Transmembrane helix</keyword>
<proteinExistence type="predicted"/>
<dbReference type="Proteomes" id="UP000008672">
    <property type="component" value="Unassembled WGS sequence"/>
</dbReference>
<evidence type="ECO:0000313" key="2">
    <source>
        <dbReference type="Ensembl" id="ENSLACP00000005060.1"/>
    </source>
</evidence>
<reference evidence="3" key="1">
    <citation type="submission" date="2011-08" db="EMBL/GenBank/DDBJ databases">
        <title>The draft genome of Latimeria chalumnae.</title>
        <authorList>
            <person name="Di Palma F."/>
            <person name="Alfoldi J."/>
            <person name="Johnson J."/>
            <person name="Berlin A."/>
            <person name="Gnerre S."/>
            <person name="Jaffe D."/>
            <person name="MacCallum I."/>
            <person name="Young S."/>
            <person name="Walker B.J."/>
            <person name="Lander E."/>
            <person name="Lindblad-Toh K."/>
        </authorList>
    </citation>
    <scope>NUCLEOTIDE SEQUENCE [LARGE SCALE GENOMIC DNA]</scope>
    <source>
        <strain evidence="3">Wild caught</strain>
    </source>
</reference>
<dbReference type="eggNOG" id="ENOG502S14S">
    <property type="taxonomic scope" value="Eukaryota"/>
</dbReference>
<name>H3A5Y9_LATCH</name>